<evidence type="ECO:0000256" key="3">
    <source>
        <dbReference type="SAM" id="Phobius"/>
    </source>
</evidence>
<dbReference type="InterPro" id="IPR042002">
    <property type="entry name" value="Sortase_C"/>
</dbReference>
<dbReference type="EMBL" id="JRVJ01000003">
    <property type="protein sequence ID" value="KGM19139.1"/>
    <property type="molecule type" value="Genomic_DNA"/>
</dbReference>
<name>A0A0A2DMI0_9CORY</name>
<sequence length="299" mass="33767">MSINTAKPQHQRNSHGKPPSVFRKTFLPLLVIIVGMLVMLYPVYASQWNNFQQHRISQRYQEDIQQADPHKLSEAVEKAREYNKQHTNGPILDPWLARVNEDNTEYRDYLAQLSGQSAMSIVSIPSIESQLPVYHGTTDEVLQKGLGHLYGSALPVGGKGFHSVITGHTGLSNATLFDNLIDVKKGDAIYVSTFGEKLKYQVFDTEVVLPDQIDGLKAKPGQDLLTLVTCTPYGVNTHRLLVHAKRVPLDPSDEEAFSNKGWKIQPWMWGLMALALAIITILVWWIRREKRKVESLESK</sequence>
<accession>A0A0A2DMI0</accession>
<gene>
    <name evidence="4" type="ORF">MA47_03000</name>
</gene>
<dbReference type="Pfam" id="PF04203">
    <property type="entry name" value="Sortase"/>
    <property type="match status" value="1"/>
</dbReference>
<dbReference type="Gene3D" id="2.40.260.10">
    <property type="entry name" value="Sortase"/>
    <property type="match status" value="1"/>
</dbReference>
<dbReference type="Proteomes" id="UP000030145">
    <property type="component" value="Unassembled WGS sequence"/>
</dbReference>
<evidence type="ECO:0000313" key="5">
    <source>
        <dbReference type="Proteomes" id="UP000030145"/>
    </source>
</evidence>
<feature type="transmembrane region" description="Helical" evidence="3">
    <location>
        <begin position="267"/>
        <end position="286"/>
    </location>
</feature>
<comment type="caution">
    <text evidence="4">The sequence shown here is derived from an EMBL/GenBank/DDBJ whole genome shotgun (WGS) entry which is preliminary data.</text>
</comment>
<proteinExistence type="predicted"/>
<dbReference type="SUPFAM" id="SSF63817">
    <property type="entry name" value="Sortase"/>
    <property type="match status" value="1"/>
</dbReference>
<dbReference type="AlphaFoldDB" id="A0A0A2DMI0"/>
<dbReference type="GO" id="GO:0016787">
    <property type="term" value="F:hydrolase activity"/>
    <property type="evidence" value="ECO:0007669"/>
    <property type="project" value="UniProtKB-KW"/>
</dbReference>
<dbReference type="CDD" id="cd05827">
    <property type="entry name" value="Sortase_C"/>
    <property type="match status" value="1"/>
</dbReference>
<feature type="transmembrane region" description="Helical" evidence="3">
    <location>
        <begin position="21"/>
        <end position="44"/>
    </location>
</feature>
<dbReference type="InterPro" id="IPR005754">
    <property type="entry name" value="Sortase"/>
</dbReference>
<organism evidence="4 5">
    <name type="scientific">Corynebacterium auriscanis</name>
    <dbReference type="NCBI Taxonomy" id="99807"/>
    <lineage>
        <taxon>Bacteria</taxon>
        <taxon>Bacillati</taxon>
        <taxon>Actinomycetota</taxon>
        <taxon>Actinomycetes</taxon>
        <taxon>Mycobacteriales</taxon>
        <taxon>Corynebacteriaceae</taxon>
        <taxon>Corynebacterium</taxon>
    </lineage>
</organism>
<keyword evidence="3" id="KW-1133">Transmembrane helix</keyword>
<evidence type="ECO:0000313" key="4">
    <source>
        <dbReference type="EMBL" id="KGM19139.1"/>
    </source>
</evidence>
<dbReference type="NCBIfam" id="NF033745">
    <property type="entry name" value="class_C_sortase"/>
    <property type="match status" value="1"/>
</dbReference>
<protein>
    <submittedName>
        <fullName evidence="4">Fimbrial protein</fullName>
    </submittedName>
</protein>
<dbReference type="RefSeq" id="WP_035113349.1">
    <property type="nucleotide sequence ID" value="NZ_CP047046.1"/>
</dbReference>
<feature type="active site" description="Acyl-thioester intermediate" evidence="2">
    <location>
        <position position="230"/>
    </location>
</feature>
<keyword evidence="3" id="KW-0472">Membrane</keyword>
<dbReference type="GeneID" id="300552640"/>
<evidence type="ECO:0000256" key="1">
    <source>
        <dbReference type="ARBA" id="ARBA00022801"/>
    </source>
</evidence>
<reference evidence="4 5" key="1">
    <citation type="submission" date="2014-10" db="EMBL/GenBank/DDBJ databases">
        <title>Whole Genome sequence of Corynebacterium auriscanis strain CIP 106629.</title>
        <authorList>
            <person name="Hassan S.S."/>
            <person name="Jamal S.B."/>
            <person name="Tiwari S."/>
            <person name="Oliveira L.D.C."/>
            <person name="Souza F."/>
            <person name="Mariano D.C."/>
            <person name="Almeida S."/>
            <person name="Dorella F."/>
            <person name="Pereira F."/>
            <person name="Carvalho A."/>
            <person name="Leal C.A."/>
            <person name="Soares S.D.C."/>
            <person name="Figueiredo H.C."/>
            <person name="Silva A."/>
            <person name="Azevedo V.A."/>
        </authorList>
    </citation>
    <scope>NUCLEOTIDE SEQUENCE [LARGE SCALE GENOMIC DNA]</scope>
    <source>
        <strain evidence="4 5">CIP 106629</strain>
    </source>
</reference>
<feature type="active site" description="Proton donor/acceptor" evidence="2">
    <location>
        <position position="168"/>
    </location>
</feature>
<evidence type="ECO:0000256" key="2">
    <source>
        <dbReference type="PIRSR" id="PIRSR605754-1"/>
    </source>
</evidence>
<keyword evidence="5" id="KW-1185">Reference proteome</keyword>
<dbReference type="NCBIfam" id="TIGR01076">
    <property type="entry name" value="sortase_fam"/>
    <property type="match status" value="1"/>
</dbReference>
<keyword evidence="1" id="KW-0378">Hydrolase</keyword>
<dbReference type="InterPro" id="IPR023365">
    <property type="entry name" value="Sortase_dom-sf"/>
</dbReference>
<keyword evidence="3" id="KW-0812">Transmembrane</keyword>